<organism evidence="2 3">
    <name type="scientific">Schistosoma mekongi</name>
    <name type="common">Parasitic worm</name>
    <dbReference type="NCBI Taxonomy" id="38744"/>
    <lineage>
        <taxon>Eukaryota</taxon>
        <taxon>Metazoa</taxon>
        <taxon>Spiralia</taxon>
        <taxon>Lophotrochozoa</taxon>
        <taxon>Platyhelminthes</taxon>
        <taxon>Trematoda</taxon>
        <taxon>Digenea</taxon>
        <taxon>Strigeidida</taxon>
        <taxon>Schistosomatoidea</taxon>
        <taxon>Schistosomatidae</taxon>
        <taxon>Schistosoma</taxon>
    </lineage>
</organism>
<dbReference type="EMBL" id="JALJAT010000005">
    <property type="protein sequence ID" value="KAK4469299.1"/>
    <property type="molecule type" value="Genomic_DNA"/>
</dbReference>
<keyword evidence="3" id="KW-1185">Reference proteome</keyword>
<reference evidence="2" key="2">
    <citation type="journal article" date="2023" name="Infect Dis Poverty">
        <title>Chromosome-scale genome of the human blood fluke Schistosoma mekongi and its implications for public health.</title>
        <authorList>
            <person name="Zhou M."/>
            <person name="Xu L."/>
            <person name="Xu D."/>
            <person name="Chen W."/>
            <person name="Khan J."/>
            <person name="Hu Y."/>
            <person name="Huang H."/>
            <person name="Wei H."/>
            <person name="Zhang Y."/>
            <person name="Chusongsang P."/>
            <person name="Tanasarnprasert K."/>
            <person name="Hu X."/>
            <person name="Limpanont Y."/>
            <person name="Lv Z."/>
        </authorList>
    </citation>
    <scope>NUCLEOTIDE SEQUENCE</scope>
    <source>
        <strain evidence="2">LV_2022a</strain>
    </source>
</reference>
<dbReference type="Pfam" id="PF05649">
    <property type="entry name" value="Peptidase_M13_N"/>
    <property type="match status" value="1"/>
</dbReference>
<dbReference type="AlphaFoldDB" id="A0AAE2D317"/>
<accession>A0AAE2D317</accession>
<evidence type="ECO:0000259" key="1">
    <source>
        <dbReference type="Pfam" id="PF05649"/>
    </source>
</evidence>
<dbReference type="SUPFAM" id="SSF55486">
    <property type="entry name" value="Metalloproteases ('zincins'), catalytic domain"/>
    <property type="match status" value="1"/>
</dbReference>
<proteinExistence type="predicted"/>
<evidence type="ECO:0000313" key="3">
    <source>
        <dbReference type="Proteomes" id="UP001292079"/>
    </source>
</evidence>
<evidence type="ECO:0000313" key="2">
    <source>
        <dbReference type="EMBL" id="KAK4469299.1"/>
    </source>
</evidence>
<dbReference type="InterPro" id="IPR008753">
    <property type="entry name" value="Peptidase_M13_N"/>
</dbReference>
<dbReference type="Gene3D" id="1.10.1380.10">
    <property type="entry name" value="Neutral endopeptidase , domain2"/>
    <property type="match status" value="1"/>
</dbReference>
<reference evidence="2" key="1">
    <citation type="submission" date="2022-04" db="EMBL/GenBank/DDBJ databases">
        <authorList>
            <person name="Xu L."/>
            <person name="Lv Z."/>
        </authorList>
    </citation>
    <scope>NUCLEOTIDE SEQUENCE</scope>
    <source>
        <strain evidence="2">LV_2022a</strain>
    </source>
</reference>
<dbReference type="Proteomes" id="UP001292079">
    <property type="component" value="Unassembled WGS sequence"/>
</dbReference>
<gene>
    <name evidence="2" type="ORF">MN116_006865</name>
</gene>
<sequence length="83" mass="9919">MSSSQPHFDDYCISRLKDAFPWTLERHYINSHVNETHKNEIINMFEEMKTTLRSSILNTTWLHANETKFLLDKVQQNLSNCFE</sequence>
<dbReference type="GO" id="GO:0006508">
    <property type="term" value="P:proteolysis"/>
    <property type="evidence" value="ECO:0007669"/>
    <property type="project" value="InterPro"/>
</dbReference>
<feature type="domain" description="Peptidase M13 N-terminal" evidence="1">
    <location>
        <begin position="6"/>
        <end position="75"/>
    </location>
</feature>
<comment type="caution">
    <text evidence="2">The sequence shown here is derived from an EMBL/GenBank/DDBJ whole genome shotgun (WGS) entry which is preliminary data.</text>
</comment>
<name>A0AAE2D317_SCHME</name>
<dbReference type="InterPro" id="IPR042089">
    <property type="entry name" value="Peptidase_M13_dom_2"/>
</dbReference>
<protein>
    <recommendedName>
        <fullName evidence="1">Peptidase M13 N-terminal domain-containing protein</fullName>
    </recommendedName>
</protein>